<dbReference type="Pfam" id="PF13365">
    <property type="entry name" value="Trypsin_2"/>
    <property type="match status" value="1"/>
</dbReference>
<comment type="caution">
    <text evidence="3">The sequence shown here is derived from an EMBL/GenBank/DDBJ whole genome shotgun (WGS) entry which is preliminary data.</text>
</comment>
<keyword evidence="1" id="KW-0175">Coiled coil</keyword>
<feature type="coiled-coil region" evidence="1">
    <location>
        <begin position="37"/>
        <end position="96"/>
    </location>
</feature>
<gene>
    <name evidence="3" type="ORF">A3E89_02770</name>
</gene>
<dbReference type="AlphaFoldDB" id="A0A1F5EKW2"/>
<dbReference type="InterPro" id="IPR009003">
    <property type="entry name" value="Peptidase_S1_PA"/>
</dbReference>
<evidence type="ECO:0008006" key="5">
    <source>
        <dbReference type="Google" id="ProtNLM"/>
    </source>
</evidence>
<reference evidence="3 4" key="1">
    <citation type="journal article" date="2016" name="Nat. Commun.">
        <title>Thousands of microbial genomes shed light on interconnected biogeochemical processes in an aquifer system.</title>
        <authorList>
            <person name="Anantharaman K."/>
            <person name="Brown C.T."/>
            <person name="Hug L.A."/>
            <person name="Sharon I."/>
            <person name="Castelle C.J."/>
            <person name="Probst A.J."/>
            <person name="Thomas B.C."/>
            <person name="Singh A."/>
            <person name="Wilkins M.J."/>
            <person name="Karaoz U."/>
            <person name="Brodie E.L."/>
            <person name="Williams K.H."/>
            <person name="Hubbard S.S."/>
            <person name="Banfield J.F."/>
        </authorList>
    </citation>
    <scope>NUCLEOTIDE SEQUENCE [LARGE SCALE GENOMIC DNA]</scope>
</reference>
<evidence type="ECO:0000313" key="3">
    <source>
        <dbReference type="EMBL" id="OGD68047.1"/>
    </source>
</evidence>
<dbReference type="Gene3D" id="2.40.10.10">
    <property type="entry name" value="Trypsin-like serine proteases"/>
    <property type="match status" value="2"/>
</dbReference>
<dbReference type="SUPFAM" id="SSF50494">
    <property type="entry name" value="Trypsin-like serine proteases"/>
    <property type="match status" value="1"/>
</dbReference>
<evidence type="ECO:0000313" key="4">
    <source>
        <dbReference type="Proteomes" id="UP000185891"/>
    </source>
</evidence>
<proteinExistence type="predicted"/>
<dbReference type="EMBL" id="MFAA01000044">
    <property type="protein sequence ID" value="OGD68047.1"/>
    <property type="molecule type" value="Genomic_DNA"/>
</dbReference>
<keyword evidence="2" id="KW-0472">Membrane</keyword>
<sequence length="322" mass="35036">MNNNEEHFEISIHTSIIAVVIVVVVISASSVLGYLGYKDVALENNDVKNQLVEQKKELDAIKHELNVLRFESTGQVDELNKKLTQEESIRQAMEYQLDEQGTLTENLKSKIFGVNLSSDLSSVVKKWELIIASITCDFGLANSHLKYTMTGSGIALDFPDTAIKIITNSHVVKGQNLYQLTGCAVKFTGSSTTFSISPKDIDVSADNYDWAILTINNPDSNLENVTKVFPKICDQQPSLGDSVIVLGYPDIGSKTSVTVTDGIISGFDGDYFITSAKVEQGNSGGAAILSESNCLLGIPTYASLGQVESLARILDIWTVLTR</sequence>
<dbReference type="Proteomes" id="UP000185891">
    <property type="component" value="Unassembled WGS sequence"/>
</dbReference>
<feature type="transmembrane region" description="Helical" evidence="2">
    <location>
        <begin position="12"/>
        <end position="35"/>
    </location>
</feature>
<name>A0A1F5EKW2_9BACT</name>
<dbReference type="InterPro" id="IPR043504">
    <property type="entry name" value="Peptidase_S1_PA_chymotrypsin"/>
</dbReference>
<evidence type="ECO:0000256" key="2">
    <source>
        <dbReference type="SAM" id="Phobius"/>
    </source>
</evidence>
<keyword evidence="2" id="KW-0812">Transmembrane</keyword>
<keyword evidence="2" id="KW-1133">Transmembrane helix</keyword>
<organism evidence="3 4">
    <name type="scientific">Candidatus Campbellbacteria bacterium RIFCSPHIGHO2_12_FULL_35_10</name>
    <dbReference type="NCBI Taxonomy" id="1797578"/>
    <lineage>
        <taxon>Bacteria</taxon>
        <taxon>Candidatus Campbelliibacteriota</taxon>
    </lineage>
</organism>
<evidence type="ECO:0000256" key="1">
    <source>
        <dbReference type="SAM" id="Coils"/>
    </source>
</evidence>
<protein>
    <recommendedName>
        <fullName evidence="5">Serine protease</fullName>
    </recommendedName>
</protein>
<accession>A0A1F5EKW2</accession>